<protein>
    <submittedName>
        <fullName evidence="2">Uncharacterized protein</fullName>
    </submittedName>
</protein>
<feature type="region of interest" description="Disordered" evidence="1">
    <location>
        <begin position="87"/>
        <end position="111"/>
    </location>
</feature>
<sequence length="255" mass="27942">MPGGRQPAAKVFDNHVSAHGPTFKEQGKEVGTKLSLGDTIEKLVVIETNFAKVLPSSERASGESRCCCMRREGGRTIVRITKLVLQREGSRRDPQRGRRQHECKQNEASRFPKPDEQVVKLDIKHRSHLPDSRCEIHGKRRLALTFLLAASMVWYQAPYTSLSLDRRTHFIAGPDGLRLDAKNSEGFVAGIVLSTPEDGNIVVDWDAFGDPEAAMYPKLSSGSFQHSPDLEVIRSSSDGMASGGTSSSGKSVGII</sequence>
<dbReference type="AlphaFoldDB" id="A0A8H3IIB3"/>
<name>A0A8H3IIB3_9LECA</name>
<dbReference type="EMBL" id="CAJPDR010000092">
    <property type="protein sequence ID" value="CAF9916640.1"/>
    <property type="molecule type" value="Genomic_DNA"/>
</dbReference>
<feature type="region of interest" description="Disordered" evidence="1">
    <location>
        <begin position="235"/>
        <end position="255"/>
    </location>
</feature>
<proteinExistence type="predicted"/>
<keyword evidence="3" id="KW-1185">Reference proteome</keyword>
<reference evidence="2" key="1">
    <citation type="submission" date="2021-03" db="EMBL/GenBank/DDBJ databases">
        <authorList>
            <person name="Tagirdzhanova G."/>
        </authorList>
    </citation>
    <scope>NUCLEOTIDE SEQUENCE</scope>
</reference>
<evidence type="ECO:0000313" key="3">
    <source>
        <dbReference type="Proteomes" id="UP000664203"/>
    </source>
</evidence>
<comment type="caution">
    <text evidence="2">The sequence shown here is derived from an EMBL/GenBank/DDBJ whole genome shotgun (WGS) entry which is preliminary data.</text>
</comment>
<evidence type="ECO:0000313" key="2">
    <source>
        <dbReference type="EMBL" id="CAF9916640.1"/>
    </source>
</evidence>
<evidence type="ECO:0000256" key="1">
    <source>
        <dbReference type="SAM" id="MobiDB-lite"/>
    </source>
</evidence>
<accession>A0A8H3IIB3</accession>
<organism evidence="2 3">
    <name type="scientific">Alectoria fallacina</name>
    <dbReference type="NCBI Taxonomy" id="1903189"/>
    <lineage>
        <taxon>Eukaryota</taxon>
        <taxon>Fungi</taxon>
        <taxon>Dikarya</taxon>
        <taxon>Ascomycota</taxon>
        <taxon>Pezizomycotina</taxon>
        <taxon>Lecanoromycetes</taxon>
        <taxon>OSLEUM clade</taxon>
        <taxon>Lecanoromycetidae</taxon>
        <taxon>Lecanorales</taxon>
        <taxon>Lecanorineae</taxon>
        <taxon>Parmeliaceae</taxon>
        <taxon>Alectoria</taxon>
    </lineage>
</organism>
<gene>
    <name evidence="2" type="ORF">ALECFALPRED_010808</name>
</gene>
<dbReference type="Proteomes" id="UP000664203">
    <property type="component" value="Unassembled WGS sequence"/>
</dbReference>
<feature type="compositionally biased region" description="Basic and acidic residues" evidence="1">
    <location>
        <begin position="88"/>
        <end position="111"/>
    </location>
</feature>